<dbReference type="Gene3D" id="3.30.160.160">
    <property type="entry name" value="YegP-like"/>
    <property type="match status" value="1"/>
</dbReference>
<evidence type="ECO:0000313" key="5">
    <source>
        <dbReference type="Proteomes" id="UP000060390"/>
    </source>
</evidence>
<name>A0A0F7PCC7_9EURY</name>
<dbReference type="Proteomes" id="UP000060390">
    <property type="component" value="Chromosome"/>
</dbReference>
<gene>
    <name evidence="4" type="ORF">HLASA_1882</name>
    <name evidence="3" type="ORF">HLASF_1896</name>
</gene>
<dbReference type="KEGG" id="hsu:HLASF_1896"/>
<evidence type="ECO:0000313" key="3">
    <source>
        <dbReference type="EMBL" id="AKH98367.1"/>
    </source>
</evidence>
<proteinExistence type="predicted"/>
<dbReference type="STRING" id="1604004.HLASA_1882"/>
<dbReference type="GeneID" id="26011215"/>
<dbReference type="InterPro" id="IPR051141">
    <property type="entry name" value="UPF0339_domain"/>
</dbReference>
<feature type="region of interest" description="Disordered" evidence="1">
    <location>
        <begin position="1"/>
        <end position="75"/>
    </location>
</feature>
<reference evidence="5" key="2">
    <citation type="submission" date="2015-05" db="EMBL/GenBank/DDBJ databases">
        <title>Complete genome sequence of Halanaeroarchaeum sulfurireducens type strain M27-SA2, a sulfate-reducer haloarchaeon from marine anoxic lake Medee.</title>
        <authorList>
            <person name="Messina E."/>
            <person name="Kublanov I.V."/>
            <person name="Toshchakov S."/>
            <person name="Arcadi E."/>
            <person name="La Spada G."/>
            <person name="La Cono V."/>
            <person name="Yakimov M.M."/>
        </authorList>
    </citation>
    <scope>NUCLEOTIDE SEQUENCE [LARGE SCALE GENOMIC DNA]</scope>
    <source>
        <strain evidence="5">M27-SA2</strain>
    </source>
</reference>
<feature type="domain" description="DUF1508" evidence="2">
    <location>
        <begin position="220"/>
        <end position="260"/>
    </location>
</feature>
<dbReference type="HOGENOM" id="CLU_623497_0_0_2"/>
<feature type="domain" description="DUF1508" evidence="2">
    <location>
        <begin position="279"/>
        <end position="319"/>
    </location>
</feature>
<organism evidence="3 6">
    <name type="scientific">Halanaeroarchaeum sulfurireducens</name>
    <dbReference type="NCBI Taxonomy" id="1604004"/>
    <lineage>
        <taxon>Archaea</taxon>
        <taxon>Methanobacteriati</taxon>
        <taxon>Methanobacteriota</taxon>
        <taxon>Stenosarchaea group</taxon>
        <taxon>Halobacteria</taxon>
        <taxon>Halobacteriales</taxon>
        <taxon>Halobacteriaceae</taxon>
        <taxon>Halanaeroarchaeum</taxon>
    </lineage>
</organism>
<dbReference type="EMBL" id="CP011564">
    <property type="protein sequence ID" value="ALG82761.1"/>
    <property type="molecule type" value="Genomic_DNA"/>
</dbReference>
<dbReference type="EMBL" id="CP008874">
    <property type="protein sequence ID" value="AKH98367.1"/>
    <property type="molecule type" value="Genomic_DNA"/>
</dbReference>
<dbReference type="RefSeq" id="WP_050049034.1">
    <property type="nucleotide sequence ID" value="NZ_CP008874.1"/>
</dbReference>
<dbReference type="Pfam" id="PF07411">
    <property type="entry name" value="DUF1508"/>
    <property type="match status" value="5"/>
</dbReference>
<dbReference type="AlphaFoldDB" id="A0A0F7PCC7"/>
<evidence type="ECO:0000313" key="4">
    <source>
        <dbReference type="EMBL" id="ALG82761.1"/>
    </source>
</evidence>
<feature type="domain" description="DUF1508" evidence="2">
    <location>
        <begin position="139"/>
        <end position="185"/>
    </location>
</feature>
<dbReference type="KEGG" id="hsf:HLASA_1882"/>
<dbReference type="Proteomes" id="UP000069906">
    <property type="component" value="Chromosome"/>
</dbReference>
<dbReference type="InterPro" id="IPR010879">
    <property type="entry name" value="DUF1508"/>
</dbReference>
<dbReference type="PANTHER" id="PTHR40606">
    <property type="match status" value="1"/>
</dbReference>
<dbReference type="PATRIC" id="fig|1604004.4.peg.1987"/>
<evidence type="ECO:0000313" key="6">
    <source>
        <dbReference type="Proteomes" id="UP000069906"/>
    </source>
</evidence>
<dbReference type="PANTHER" id="PTHR40606:SF1">
    <property type="entry name" value="UPF0339 PROTEIN YEGP"/>
    <property type="match status" value="1"/>
</dbReference>
<feature type="compositionally biased region" description="Basic residues" evidence="1">
    <location>
        <begin position="17"/>
        <end position="26"/>
    </location>
</feature>
<protein>
    <recommendedName>
        <fullName evidence="2">DUF1508 domain-containing protein</fullName>
    </recommendedName>
</protein>
<feature type="domain" description="DUF1508" evidence="2">
    <location>
        <begin position="388"/>
        <end position="434"/>
    </location>
</feature>
<dbReference type="SUPFAM" id="SSF160113">
    <property type="entry name" value="YegP-like"/>
    <property type="match status" value="5"/>
</dbReference>
<keyword evidence="6" id="KW-1185">Reference proteome</keyword>
<dbReference type="Gene3D" id="2.30.29.80">
    <property type="match status" value="3"/>
</dbReference>
<evidence type="ECO:0000259" key="2">
    <source>
        <dbReference type="Pfam" id="PF07411"/>
    </source>
</evidence>
<reference evidence="3 6" key="1">
    <citation type="journal article" date="2015" name="ISME J.">
        <title>Elemental sulfur and acetate can support life of a novel strictly anaerobic haloarchaeon.</title>
        <authorList>
            <person name="Sorokin D.Y."/>
            <person name="Kublanov I.V."/>
            <person name="Gavrilov S.N."/>
            <person name="Rojo D."/>
            <person name="Roman P."/>
            <person name="Golyshin P.N."/>
            <person name="Slepak V.Z."/>
            <person name="Smedile F."/>
            <person name="Ferrer M."/>
            <person name="Messina E."/>
            <person name="La Cono V."/>
            <person name="Yakimov M.M."/>
        </authorList>
    </citation>
    <scope>NUCLEOTIDE SEQUENCE [LARGE SCALE GENOMIC DNA]</scope>
    <source>
        <strain evidence="3 6">HSR2</strain>
    </source>
</reference>
<dbReference type="InterPro" id="IPR036913">
    <property type="entry name" value="YegP-like_sf"/>
</dbReference>
<feature type="compositionally biased region" description="Basic and acidic residues" evidence="1">
    <location>
        <begin position="7"/>
        <end position="16"/>
    </location>
</feature>
<feature type="domain" description="DUF1508" evidence="2">
    <location>
        <begin position="330"/>
        <end position="377"/>
    </location>
</feature>
<dbReference type="OrthoDB" id="108721at2157"/>
<feature type="compositionally biased region" description="Basic and acidic residues" evidence="1">
    <location>
        <begin position="42"/>
        <end position="72"/>
    </location>
</feature>
<evidence type="ECO:0000256" key="1">
    <source>
        <dbReference type="SAM" id="MobiDB-lite"/>
    </source>
</evidence>
<reference evidence="4 5" key="3">
    <citation type="journal article" date="2016" name="Stand. Genomic Sci.">
        <title>Complete genome sequence of 'Halanaeroarchaeum sulfurireducens' M27-SA2, a sulfur-reducing and acetate-oxidizing haloarchaeon from the deep-sea hypersaline anoxic lake Medee.</title>
        <authorList>
            <person name="Messina E."/>
            <person name="Sorokin D.Y."/>
            <person name="Kublanov I.V."/>
            <person name="Toshchakov S."/>
            <person name="Lopatina A."/>
            <person name="Arcadi E."/>
            <person name="Smedile F."/>
            <person name="La Spada G."/>
            <person name="La Cono V."/>
            <person name="Yakimov M.M."/>
        </authorList>
    </citation>
    <scope>NUCLEOTIDE SEQUENCE [LARGE SCALE GENOMIC DNA]</scope>
    <source>
        <strain evidence="4 5">M27-SA2</strain>
    </source>
</reference>
<accession>A0A0F7PCC7</accession>
<sequence>MVTGDGELGRHRDLYRRARHPRRRRECHSAGDRSPDAALEAAEQRAETAEEATRTARDDAAAAKRESEAVSDEREEVLQAEIDELRSDLAKAESKNRELETEVDELQAGLADTEADEADLAVLLNEHRSSESQFELYEDRGGSWRWRLRHQDGGIIASSSEGHATHNDAQRAMQAVRRDAHGATVLHVESEEELPEAGSSAGFVFADEIESQATFELYEDEGGEYRWRLRHDNGNMIAHGGQGYASRDGAEHSVERIRASVGPAEYLHADPTAIEVYRDEANEWRWRLLHRNGNILAGSGEGYETRVDVRTAIDAIREDIGNLEIEVYEDEAGEFRWRVDGDLDHVIADSGGYESRDGAQKAVERVRTFMPEADLIDVGEAAFEIYVDEGEEHRWRLRHRNGNVLASSGEGYASRTGVWDGIESVKRNAPDAGFEETDD</sequence>